<comment type="similarity">
    <text evidence="1">Belongs to the ribonuclease N1/T1 family.</text>
</comment>
<dbReference type="Gene3D" id="3.10.450.30">
    <property type="entry name" value="Microbial ribonucleases"/>
    <property type="match status" value="1"/>
</dbReference>
<evidence type="ECO:0000256" key="4">
    <source>
        <dbReference type="ARBA" id="ARBA00022759"/>
    </source>
</evidence>
<dbReference type="FunFam" id="3.10.450.30:FF:000002">
    <property type="entry name" value="Guanyl-specific ribonuclease T1"/>
    <property type="match status" value="1"/>
</dbReference>
<keyword evidence="4" id="KW-0255">Endonuclease</keyword>
<dbReference type="InterPro" id="IPR016191">
    <property type="entry name" value="Ribonuclease/ribotoxin"/>
</dbReference>
<dbReference type="EC" id="4.6.1.24" evidence="2"/>
<dbReference type="PANTHER" id="PTHR42104">
    <property type="entry name" value="EXTRACELLULAR GUANYL-SPECIFIC RIBONUCLEASE RNTA (AFU_ORTHOLOGUE AFUA_4G03230)"/>
    <property type="match status" value="1"/>
</dbReference>
<proteinExistence type="inferred from homology"/>
<dbReference type="InterPro" id="IPR000026">
    <property type="entry name" value="N1-like"/>
</dbReference>
<organism evidence="9 10">
    <name type="scientific">Aspergillus oryzae</name>
    <name type="common">Yellow koji mold</name>
    <dbReference type="NCBI Taxonomy" id="5062"/>
    <lineage>
        <taxon>Eukaryota</taxon>
        <taxon>Fungi</taxon>
        <taxon>Dikarya</taxon>
        <taxon>Ascomycota</taxon>
        <taxon>Pezizomycotina</taxon>
        <taxon>Eurotiomycetes</taxon>
        <taxon>Eurotiomycetidae</taxon>
        <taxon>Eurotiales</taxon>
        <taxon>Aspergillaceae</taxon>
        <taxon>Aspergillus</taxon>
        <taxon>Aspergillus subgen. Circumdati</taxon>
    </lineage>
</organism>
<reference evidence="9" key="1">
    <citation type="submission" date="2023-04" db="EMBL/GenBank/DDBJ databases">
        <title>Aspergillus oryzae NBRC 4228.</title>
        <authorList>
            <person name="Ichikawa N."/>
            <person name="Sato H."/>
            <person name="Tonouchi N."/>
        </authorList>
    </citation>
    <scope>NUCLEOTIDE SEQUENCE</scope>
    <source>
        <strain evidence="9">NBRC 4228</strain>
    </source>
</reference>
<evidence type="ECO:0000256" key="8">
    <source>
        <dbReference type="ARBA" id="ARBA00034015"/>
    </source>
</evidence>
<gene>
    <name evidence="9" type="ORF">Aory04_001151700</name>
</gene>
<keyword evidence="7" id="KW-0456">Lyase</keyword>
<sequence length="168" mass="18160">MMYSKVRSSTPNPIPHLGLHFPPIIPISHISHTVIQESNQKPKLLTLTTLLLPTALALPSLVERACDYTCGSNCYSSSDVSTAQAAGYQLHEDGETVGSNSYPHKYNNYEGFDFSVSSPYYEWPILSSGDVYSGGSPGADRVVFNENNQLAGVITHTGASGNNFVECT</sequence>
<dbReference type="PANTHER" id="PTHR42104:SF1">
    <property type="entry name" value="EXTRACELLULAR GUANYL-SPECIFIC RIBONUCLEASE RNTA (AFU_ORTHOLOGUE AFUA_4G03230)"/>
    <property type="match status" value="1"/>
</dbReference>
<name>A0AAN5BWM1_ASPOZ</name>
<dbReference type="EMBL" id="BSYA01000202">
    <property type="protein sequence ID" value="GMG36492.1"/>
    <property type="molecule type" value="Genomic_DNA"/>
</dbReference>
<keyword evidence="6" id="KW-1015">Disulfide bond</keyword>
<protein>
    <recommendedName>
        <fullName evidence="2">ribonuclease T1</fullName>
        <ecNumber evidence="2">4.6.1.24</ecNumber>
    </recommendedName>
</protein>
<accession>A0AAN5BWM1</accession>
<keyword evidence="3" id="KW-0540">Nuclease</keyword>
<comment type="catalytic activity">
    <reaction evidence="8">
        <text>[RNA] containing guanosine + H2O = an [RNA fragment]-3'-guanosine-3'-phosphate + a 5'-hydroxy-ribonucleotide-3'-[RNA fragment].</text>
        <dbReference type="EC" id="4.6.1.24"/>
    </reaction>
</comment>
<comment type="caution">
    <text evidence="9">The sequence shown here is derived from an EMBL/GenBank/DDBJ whole genome shotgun (WGS) entry which is preliminary data.</text>
</comment>
<evidence type="ECO:0000256" key="5">
    <source>
        <dbReference type="ARBA" id="ARBA00022801"/>
    </source>
</evidence>
<evidence type="ECO:0000256" key="2">
    <source>
        <dbReference type="ARBA" id="ARBA00012549"/>
    </source>
</evidence>
<dbReference type="SUPFAM" id="SSF53933">
    <property type="entry name" value="Microbial ribonucleases"/>
    <property type="match status" value="1"/>
</dbReference>
<evidence type="ECO:0000256" key="7">
    <source>
        <dbReference type="ARBA" id="ARBA00023239"/>
    </source>
</evidence>
<evidence type="ECO:0000256" key="6">
    <source>
        <dbReference type="ARBA" id="ARBA00023157"/>
    </source>
</evidence>
<dbReference type="GO" id="GO:0016787">
    <property type="term" value="F:hydrolase activity"/>
    <property type="evidence" value="ECO:0007669"/>
    <property type="project" value="UniProtKB-KW"/>
</dbReference>
<evidence type="ECO:0000256" key="3">
    <source>
        <dbReference type="ARBA" id="ARBA00022722"/>
    </source>
</evidence>
<dbReference type="CDD" id="cd00606">
    <property type="entry name" value="fungal_RNase"/>
    <property type="match status" value="1"/>
</dbReference>
<evidence type="ECO:0000256" key="1">
    <source>
        <dbReference type="ARBA" id="ARBA00009006"/>
    </source>
</evidence>
<dbReference type="GO" id="GO:0003723">
    <property type="term" value="F:RNA binding"/>
    <property type="evidence" value="ECO:0007669"/>
    <property type="project" value="InterPro"/>
</dbReference>
<keyword evidence="5" id="KW-0378">Hydrolase</keyword>
<dbReference type="GO" id="GO:0046589">
    <property type="term" value="F:ribonuclease T1 activity"/>
    <property type="evidence" value="ECO:0007669"/>
    <property type="project" value="UniProtKB-EC"/>
</dbReference>
<evidence type="ECO:0000313" key="9">
    <source>
        <dbReference type="EMBL" id="GMG36492.1"/>
    </source>
</evidence>
<dbReference type="Proteomes" id="UP001165205">
    <property type="component" value="Unassembled WGS sequence"/>
</dbReference>
<dbReference type="Pfam" id="PF00545">
    <property type="entry name" value="Ribonuclease"/>
    <property type="match status" value="1"/>
</dbReference>
<dbReference type="AlphaFoldDB" id="A0AAN5BWM1"/>
<evidence type="ECO:0000313" key="10">
    <source>
        <dbReference type="Proteomes" id="UP001165205"/>
    </source>
</evidence>